<dbReference type="EMBL" id="JAYGOJ010000006">
    <property type="protein sequence ID" value="MEA9434712.1"/>
    <property type="molecule type" value="Genomic_DNA"/>
</dbReference>
<name>A0A7U0LDX2_AERCA</name>
<dbReference type="RefSeq" id="WP_202154988.1">
    <property type="nucleotide sequence ID" value="NZ_JAYGOJ010000006.1"/>
</dbReference>
<accession>A0A7U0LDX2</accession>
<dbReference type="AlphaFoldDB" id="A0A7U0LDX2"/>
<evidence type="ECO:0000313" key="1">
    <source>
        <dbReference type="EMBL" id="MEA9434712.1"/>
    </source>
</evidence>
<reference evidence="2" key="1">
    <citation type="submission" date="2021-01" db="EMBL/GenBank/DDBJ databases">
        <title>GES Beta-lactamases isolated from hospital effluents in Brazil.</title>
        <authorList>
            <person name="Conte D."/>
            <person name="Mesa D."/>
            <person name="Palmeiro J.K."/>
            <person name="Dalla-Costa L.M."/>
        </authorList>
    </citation>
    <scope>NUCLEOTIDE SEQUENCE [LARGE SCALE GENOMIC DNA]</scope>
    <source>
        <strain evidence="2">Aero21</strain>
        <plasmid evidence="2">p1</plasmid>
    </source>
</reference>
<dbReference type="Proteomes" id="UP001304847">
    <property type="component" value="Unassembled WGS sequence"/>
</dbReference>
<evidence type="ECO:0000313" key="2">
    <source>
        <dbReference type="EMBL" id="QQX12729.1"/>
    </source>
</evidence>
<dbReference type="EMBL" id="CP068231">
    <property type="protein sequence ID" value="QQX12729.1"/>
    <property type="molecule type" value="Genomic_DNA"/>
</dbReference>
<reference evidence="1 3" key="2">
    <citation type="submission" date="2023-12" db="EMBL/GenBank/DDBJ databases">
        <title>Characterization of antibiotic resistance in Aeromonas spp. in hospital effluent.</title>
        <authorList>
            <person name="Negoseki B.R.S."/>
            <person name="Krul D."/>
            <person name="Siqueira A.C."/>
            <person name="Almeida M."/>
            <person name="Mesa D."/>
            <person name="Conte D."/>
            <person name="Dalla-Costa L.M."/>
        </authorList>
    </citation>
    <scope>NUCLEOTIDE SEQUENCE [LARGE SCALE GENOMIC DNA]</scope>
    <source>
        <strain evidence="1 3">36v</strain>
    </source>
</reference>
<protein>
    <submittedName>
        <fullName evidence="2">Uncharacterized protein</fullName>
    </submittedName>
</protein>
<gene>
    <name evidence="2" type="ORF">JC965_26770</name>
    <name evidence="1" type="ORF">VCX44_02505</name>
</gene>
<sequence>MKVHSDMDLNQLAERMGTEATLDDASAMCDLLVEKFDGQDTSEIPEGEWLALLEEAVA</sequence>
<organism evidence="2">
    <name type="scientific">Aeromonas caviae</name>
    <name type="common">Aeromonas punctata</name>
    <dbReference type="NCBI Taxonomy" id="648"/>
    <lineage>
        <taxon>Bacteria</taxon>
        <taxon>Pseudomonadati</taxon>
        <taxon>Pseudomonadota</taxon>
        <taxon>Gammaproteobacteria</taxon>
        <taxon>Aeromonadales</taxon>
        <taxon>Aeromonadaceae</taxon>
        <taxon>Aeromonas</taxon>
    </lineage>
</organism>
<proteinExistence type="predicted"/>
<keyword evidence="3" id="KW-1185">Reference proteome</keyword>
<evidence type="ECO:0000313" key="3">
    <source>
        <dbReference type="Proteomes" id="UP001304847"/>
    </source>
</evidence>
<geneLocation type="plasmid" evidence="2">
    <name>p1</name>
</geneLocation>
<keyword evidence="2" id="KW-0614">Plasmid</keyword>